<dbReference type="AlphaFoldDB" id="A0A2X3KGR7"/>
<name>A0A2X3KGR7_CLOPF</name>
<accession>A0A2X3KGR7</accession>
<sequence length="142" mass="16503">MSNIESLEKFLKDYSCIDCKIRNLELEIEEFESTLITGVDTSREAISKTYKISSTVEDSTIRKEKLEKELNHLRFMKKKMDNVQSCLNEKEKTLLNIFMGISCNSGAAIKYNVTEQTICTWKRKLLIKISNLVYFKESLKIS</sequence>
<dbReference type="EMBL" id="UAWO01000006">
    <property type="protein sequence ID" value="SQC85449.1"/>
    <property type="molecule type" value="Genomic_DNA"/>
</dbReference>
<dbReference type="Proteomes" id="UP000250234">
    <property type="component" value="Unassembled WGS sequence"/>
</dbReference>
<evidence type="ECO:0000313" key="1">
    <source>
        <dbReference type="EMBL" id="SQC85449.1"/>
    </source>
</evidence>
<organism evidence="1 2">
    <name type="scientific">Clostridium perfringens</name>
    <dbReference type="NCBI Taxonomy" id="1502"/>
    <lineage>
        <taxon>Bacteria</taxon>
        <taxon>Bacillati</taxon>
        <taxon>Bacillota</taxon>
        <taxon>Clostridia</taxon>
        <taxon>Eubacteriales</taxon>
        <taxon>Clostridiaceae</taxon>
        <taxon>Clostridium</taxon>
    </lineage>
</organism>
<protein>
    <submittedName>
        <fullName evidence="1">Putative sigma factor</fullName>
    </submittedName>
</protein>
<dbReference type="RefSeq" id="WP_111946615.1">
    <property type="nucleotide sequence ID" value="NZ_CATNYA010000055.1"/>
</dbReference>
<gene>
    <name evidence="1" type="ORF">NCTC8081_03242</name>
</gene>
<evidence type="ECO:0000313" key="2">
    <source>
        <dbReference type="Proteomes" id="UP000250234"/>
    </source>
</evidence>
<reference evidence="1 2" key="1">
    <citation type="submission" date="2018-06" db="EMBL/GenBank/DDBJ databases">
        <authorList>
            <consortium name="Pathogen Informatics"/>
            <person name="Doyle S."/>
        </authorList>
    </citation>
    <scope>NUCLEOTIDE SEQUENCE [LARGE SCALE GENOMIC DNA]</scope>
    <source>
        <strain evidence="1 2">NCTC8081</strain>
    </source>
</reference>
<proteinExistence type="predicted"/>